<accession>A0ABQ0BGZ9</accession>
<reference evidence="1 2" key="1">
    <citation type="submission" date="2024-04" db="EMBL/GenBank/DDBJ databases">
        <title>Defined microbial consortia suppress multidrug-resistant proinflammatory Enterobacteriaceae via ecological control.</title>
        <authorList>
            <person name="Furuichi M."/>
            <person name="Kawaguchi T."/>
            <person name="Pust M."/>
            <person name="Yasuma K."/>
            <person name="Plichta D."/>
            <person name="Hasegawa N."/>
            <person name="Ohya T."/>
            <person name="Bhattarai S."/>
            <person name="Sasajima S."/>
            <person name="Aoto Y."/>
            <person name="Tuganbaev T."/>
            <person name="Yaginuma M."/>
            <person name="Ueda M."/>
            <person name="Okahashi N."/>
            <person name="Amafuji K."/>
            <person name="Kiridooshi Y."/>
            <person name="Sugita K."/>
            <person name="Strazar M."/>
            <person name="Skelly A."/>
            <person name="Suda W."/>
            <person name="Hattori M."/>
            <person name="Nakamoto N."/>
            <person name="Caballero S."/>
            <person name="Norman J."/>
            <person name="Olle B."/>
            <person name="Tanoue T."/>
            <person name="Arita M."/>
            <person name="Bucci V."/>
            <person name="Atarashi K."/>
            <person name="Xavier R."/>
            <person name="Honda K."/>
        </authorList>
    </citation>
    <scope>NUCLEOTIDE SEQUENCE [LARGE SCALE GENOMIC DNA]</scope>
    <source>
        <strain evidence="2">k04-0078-D8-1</strain>
    </source>
</reference>
<dbReference type="RefSeq" id="WP_390409162.1">
    <property type="nucleotide sequence ID" value="NZ_BAABYW010000001.1"/>
</dbReference>
<name>A0ABQ0BGZ9_9FIRM</name>
<organism evidence="1 2">
    <name type="scientific">Blautia hominis</name>
    <dbReference type="NCBI Taxonomy" id="2025493"/>
    <lineage>
        <taxon>Bacteria</taxon>
        <taxon>Bacillati</taxon>
        <taxon>Bacillota</taxon>
        <taxon>Clostridia</taxon>
        <taxon>Lachnospirales</taxon>
        <taxon>Lachnospiraceae</taxon>
        <taxon>Blautia</taxon>
    </lineage>
</organism>
<dbReference type="Proteomes" id="UP001600943">
    <property type="component" value="Unassembled WGS sequence"/>
</dbReference>
<comment type="caution">
    <text evidence="1">The sequence shown here is derived from an EMBL/GenBank/DDBJ whole genome shotgun (WGS) entry which is preliminary data.</text>
</comment>
<protein>
    <submittedName>
        <fullName evidence="1">Uncharacterized protein</fullName>
    </submittedName>
</protein>
<keyword evidence="2" id="KW-1185">Reference proteome</keyword>
<sequence length="247" mass="27880">MESRRLYGSIYKIALSVLLPAILLWCGAGMIKNHMEDKELFEYLLYSDMEDMPDTFLPELWEQKGVEAVSAVLDIPVHMEIEEYEMDVSLRAVDTDIFPLKIDRCLTELEAGSKIPLYFTPQALEGLKDQNQYKITKGKKEDLIKRSLGMTAEISPVQGEAQEPGTAADGEIWKQTTAVYRETGIFAAVLEDIESRVYIPYESGKKILALSGTTVQVRTVYIKIRGRSKADAVIKNLEEMGFRTEAL</sequence>
<proteinExistence type="predicted"/>
<dbReference type="EMBL" id="BAABYW010000001">
    <property type="protein sequence ID" value="GAA6410733.1"/>
    <property type="molecule type" value="Genomic_DNA"/>
</dbReference>
<evidence type="ECO:0000313" key="2">
    <source>
        <dbReference type="Proteomes" id="UP001600943"/>
    </source>
</evidence>
<evidence type="ECO:0000313" key="1">
    <source>
        <dbReference type="EMBL" id="GAA6410733.1"/>
    </source>
</evidence>
<gene>
    <name evidence="1" type="ORF">K040078D81_48500</name>
</gene>